<dbReference type="EMBL" id="CP001968">
    <property type="protein sequence ID" value="ADD67483.1"/>
    <property type="molecule type" value="Genomic_DNA"/>
</dbReference>
<evidence type="ECO:0000313" key="2">
    <source>
        <dbReference type="EMBL" id="ADD67483.1"/>
    </source>
</evidence>
<name>D4H4T9_DENA2</name>
<keyword evidence="3" id="KW-1185">Reference proteome</keyword>
<dbReference type="InterPro" id="IPR036888">
    <property type="entry name" value="DNA_integrity_DisA_N_sf"/>
</dbReference>
<dbReference type="STRING" id="522772.Dacet_0697"/>
<dbReference type="RefSeq" id="WP_013010023.1">
    <property type="nucleotide sequence ID" value="NC_013943.1"/>
</dbReference>
<proteinExistence type="predicted"/>
<dbReference type="PaxDb" id="522772-Dacet_0697"/>
<reference evidence="2 3" key="1">
    <citation type="journal article" date="2010" name="Stand. Genomic Sci.">
        <title>Complete genome sequence of Denitrovibrio acetiphilus type strain (N2460).</title>
        <authorList>
            <person name="Kiss H."/>
            <person name="Lang E."/>
            <person name="Lapidus A."/>
            <person name="Copeland A."/>
            <person name="Nolan M."/>
            <person name="Glavina Del Rio T."/>
            <person name="Chen F."/>
            <person name="Lucas S."/>
            <person name="Tice H."/>
            <person name="Cheng J.F."/>
            <person name="Han C."/>
            <person name="Goodwin L."/>
            <person name="Pitluck S."/>
            <person name="Liolios K."/>
            <person name="Pati A."/>
            <person name="Ivanova N."/>
            <person name="Mavromatis K."/>
            <person name="Chen A."/>
            <person name="Palaniappan K."/>
            <person name="Land M."/>
            <person name="Hauser L."/>
            <person name="Chang Y.J."/>
            <person name="Jeffries C.D."/>
            <person name="Detter J.C."/>
            <person name="Brettin T."/>
            <person name="Spring S."/>
            <person name="Rohde M."/>
            <person name="Goker M."/>
            <person name="Woyke T."/>
            <person name="Bristow J."/>
            <person name="Eisen J.A."/>
            <person name="Markowitz V."/>
            <person name="Hugenholtz P."/>
            <person name="Kyrpides N.C."/>
            <person name="Klenk H.P."/>
        </authorList>
    </citation>
    <scope>NUCLEOTIDE SEQUENCE [LARGE SCALE GENOMIC DNA]</scope>
    <source>
        <strain evidence="3">DSM 12809 / NBRC 114555 / N2460</strain>
    </source>
</reference>
<organism evidence="2 3">
    <name type="scientific">Denitrovibrio acetiphilus (strain DSM 12809 / NBRC 114555 / N2460)</name>
    <dbReference type="NCBI Taxonomy" id="522772"/>
    <lineage>
        <taxon>Bacteria</taxon>
        <taxon>Pseudomonadati</taxon>
        <taxon>Deferribacterota</taxon>
        <taxon>Deferribacteres</taxon>
        <taxon>Deferribacterales</taxon>
        <taxon>Geovibrionaceae</taxon>
        <taxon>Denitrovibrio</taxon>
    </lineage>
</organism>
<dbReference type="eggNOG" id="ENOG502Z8EX">
    <property type="taxonomic scope" value="Bacteria"/>
</dbReference>
<evidence type="ECO:0000313" key="3">
    <source>
        <dbReference type="Proteomes" id="UP000002012"/>
    </source>
</evidence>
<dbReference type="Gene3D" id="3.40.1700.10">
    <property type="entry name" value="DNA integrity scanning protein, DisA, N-terminal domain"/>
    <property type="match status" value="1"/>
</dbReference>
<protein>
    <recommendedName>
        <fullName evidence="1">Probable sensor domain-containing protein</fullName>
    </recommendedName>
</protein>
<dbReference type="InParanoid" id="D4H4T9"/>
<dbReference type="InterPro" id="IPR048551">
    <property type="entry name" value="DACNV"/>
</dbReference>
<dbReference type="Pfam" id="PF21751">
    <property type="entry name" value="DACNV"/>
    <property type="match status" value="1"/>
</dbReference>
<dbReference type="OrthoDB" id="8477496at2"/>
<dbReference type="HOGENOM" id="CLU_682803_0_0_0"/>
<dbReference type="AlphaFoldDB" id="D4H4T9"/>
<dbReference type="Proteomes" id="UP000002012">
    <property type="component" value="Chromosome"/>
</dbReference>
<dbReference type="KEGG" id="dap:Dacet_0697"/>
<gene>
    <name evidence="2" type="ordered locus">Dacet_0697</name>
</gene>
<feature type="domain" description="Probable sensor" evidence="1">
    <location>
        <begin position="30"/>
        <end position="123"/>
    </location>
</feature>
<evidence type="ECO:0000259" key="1">
    <source>
        <dbReference type="Pfam" id="PF21751"/>
    </source>
</evidence>
<accession>D4H4T9</accession>
<sequence>MLNDKIISDIASAYHDIARKFYSITDQLNKKDISALVNAAFYASLKCEEGRNVSFSLVLTDTINWHIEGQAKIPQKRIEFEQARELRVDNIVKLAGAFLSSESALMVRKNNSFSSSYEIWGVMYFNRIKSEFTELNISHGSLNYSRPTCFMINVYNEGSFTISCADSKVGQLVDGEFVRVAPLPFLGGGMTPFMEKFYDTSTINNCNADAHYFRLFSELLKEASLMNHGGLIIIVNATDDNYKDFCEFKYSFKVNHINVKDMFSKYTHTMAVDRTQNFNMNRVYWGNELQKRLKRIARLANIDGALIIDNNLNVISFGTVLKGKTWEGKILVGNDGFNNNGQAYDISKHGTKHKSALNFVGSCPNAIAFVLSEDGPIRGLVKKDDETIYIWPNCDPVMFESEK</sequence>